<name>A0ABD2CAT1_VESMC</name>
<dbReference type="EMBL" id="JAYRBN010000058">
    <property type="protein sequence ID" value="KAL2742142.1"/>
    <property type="molecule type" value="Genomic_DNA"/>
</dbReference>
<protein>
    <submittedName>
        <fullName evidence="1">Uncharacterized protein</fullName>
    </submittedName>
</protein>
<organism evidence="1 2">
    <name type="scientific">Vespula maculifrons</name>
    <name type="common">Eastern yellow jacket</name>
    <name type="synonym">Wasp</name>
    <dbReference type="NCBI Taxonomy" id="7453"/>
    <lineage>
        <taxon>Eukaryota</taxon>
        <taxon>Metazoa</taxon>
        <taxon>Ecdysozoa</taxon>
        <taxon>Arthropoda</taxon>
        <taxon>Hexapoda</taxon>
        <taxon>Insecta</taxon>
        <taxon>Pterygota</taxon>
        <taxon>Neoptera</taxon>
        <taxon>Endopterygota</taxon>
        <taxon>Hymenoptera</taxon>
        <taxon>Apocrita</taxon>
        <taxon>Aculeata</taxon>
        <taxon>Vespoidea</taxon>
        <taxon>Vespidae</taxon>
        <taxon>Vespinae</taxon>
        <taxon>Vespula</taxon>
    </lineage>
</organism>
<evidence type="ECO:0000313" key="2">
    <source>
        <dbReference type="Proteomes" id="UP001607303"/>
    </source>
</evidence>
<evidence type="ECO:0000313" key="1">
    <source>
        <dbReference type="EMBL" id="KAL2742142.1"/>
    </source>
</evidence>
<keyword evidence="2" id="KW-1185">Reference proteome</keyword>
<dbReference type="AlphaFoldDB" id="A0ABD2CAT1"/>
<sequence length="59" mass="6685">MYSRIHISFKLRISMRWLIEYISNKDIISLVKPVFGSLIKPVFELVALGETGSVDASSK</sequence>
<comment type="caution">
    <text evidence="1">The sequence shown here is derived from an EMBL/GenBank/DDBJ whole genome shotgun (WGS) entry which is preliminary data.</text>
</comment>
<dbReference type="Proteomes" id="UP001607303">
    <property type="component" value="Unassembled WGS sequence"/>
</dbReference>
<gene>
    <name evidence="1" type="ORF">V1477_009771</name>
</gene>
<reference evidence="1 2" key="1">
    <citation type="journal article" date="2024" name="Ann. Entomol. Soc. Am.">
        <title>Genomic analyses of the southern and eastern yellowjacket wasps (Hymenoptera: Vespidae) reveal evolutionary signatures of social life.</title>
        <authorList>
            <person name="Catto M.A."/>
            <person name="Caine P.B."/>
            <person name="Orr S.E."/>
            <person name="Hunt B.G."/>
            <person name="Goodisman M.A.D."/>
        </authorList>
    </citation>
    <scope>NUCLEOTIDE SEQUENCE [LARGE SCALE GENOMIC DNA]</scope>
    <source>
        <strain evidence="1">232</strain>
        <tissue evidence="1">Head and thorax</tissue>
    </source>
</reference>
<accession>A0ABD2CAT1</accession>
<proteinExistence type="predicted"/>